<keyword evidence="3 6" id="KW-0812">Transmembrane</keyword>
<dbReference type="InterPro" id="IPR010227">
    <property type="entry name" value="NADH_Q_OxRdtase_chainM/4"/>
</dbReference>
<feature type="transmembrane region" description="Helical" evidence="7">
    <location>
        <begin position="79"/>
        <end position="97"/>
    </location>
</feature>
<feature type="transmembrane region" description="Helical" evidence="7">
    <location>
        <begin position="331"/>
        <end position="353"/>
    </location>
</feature>
<dbReference type="GO" id="GO:0003954">
    <property type="term" value="F:NADH dehydrogenase activity"/>
    <property type="evidence" value="ECO:0007669"/>
    <property type="project" value="TreeGrafter"/>
</dbReference>
<feature type="transmembrane region" description="Helical" evidence="7">
    <location>
        <begin position="212"/>
        <end position="232"/>
    </location>
</feature>
<feature type="transmembrane region" description="Helical" evidence="7">
    <location>
        <begin position="109"/>
        <end position="125"/>
    </location>
</feature>
<sequence length="493" mass="55011">MITYITALLVLFPILASVIVSQVRGEQVKKLALLFSLVELGLSIIALSKFDYTNPDSQFIYDKTWVDSLGIHFKVGMDGISLLLILLTTVLTPLIILSSFRKEFRKPHALYALVLFMQAGLIGVFTSLDAFLFYVAWEAALIPIYFISAIWGGEDRIRVTFKFFVYTMFGSLFMLIGIIYLYLHTPGTAQYIHSFDINQFYQVAADRGSQSWLFWCFFLAFAIKMPVFPFHTWQPDTYTTAPTIGTMLLSGIMLKMGVYGVMRWLLPVLPLGVMEWGKTALILSIIGVVYASIIAFTQKDIKRLIAYSSIAHVGLISAGLFTGNVQGMQGAMIQMVSHGINVVGLFFIVEIIFDRTKARENYLLGGIASSAPQLAATFLIIILGAVALPLTNGFVGEFLLLNSVYEYNVWYAAVAGLTIIFGAVYMFRMYQNVMLGPANSTTANVTDLIGSEKIVLYVICAMVIYFGFQPKYILHISEASVNNLLEIIRLKMQ</sequence>
<keyword evidence="10" id="KW-1185">Reference proteome</keyword>
<evidence type="ECO:0000256" key="4">
    <source>
        <dbReference type="ARBA" id="ARBA00022989"/>
    </source>
</evidence>
<gene>
    <name evidence="9" type="ordered locus">Solca_3728</name>
</gene>
<evidence type="ECO:0000313" key="9">
    <source>
        <dbReference type="EMBL" id="AFD08728.1"/>
    </source>
</evidence>
<feature type="transmembrane region" description="Helical" evidence="7">
    <location>
        <begin position="407"/>
        <end position="427"/>
    </location>
</feature>
<evidence type="ECO:0000256" key="3">
    <source>
        <dbReference type="ARBA" id="ARBA00022692"/>
    </source>
</evidence>
<feature type="transmembrane region" description="Helical" evidence="7">
    <location>
        <begin position="304"/>
        <end position="325"/>
    </location>
</feature>
<feature type="transmembrane region" description="Helical" evidence="7">
    <location>
        <begin position="131"/>
        <end position="151"/>
    </location>
</feature>
<dbReference type="KEGG" id="scn:Solca_3728"/>
<organism evidence="9 10">
    <name type="scientific">Solitalea canadensis (strain ATCC 29591 / DSM 3403 / JCM 21819 / LMG 8368 / NBRC 15130 / NCIMB 12057 / USAM 9D)</name>
    <name type="common">Flexibacter canadensis</name>
    <dbReference type="NCBI Taxonomy" id="929556"/>
    <lineage>
        <taxon>Bacteria</taxon>
        <taxon>Pseudomonadati</taxon>
        <taxon>Bacteroidota</taxon>
        <taxon>Sphingobacteriia</taxon>
        <taxon>Sphingobacteriales</taxon>
        <taxon>Sphingobacteriaceae</taxon>
        <taxon>Solitalea</taxon>
    </lineage>
</organism>
<dbReference type="GO" id="GO:0008137">
    <property type="term" value="F:NADH dehydrogenase (ubiquinone) activity"/>
    <property type="evidence" value="ECO:0007669"/>
    <property type="project" value="InterPro"/>
</dbReference>
<evidence type="ECO:0000259" key="8">
    <source>
        <dbReference type="Pfam" id="PF00361"/>
    </source>
</evidence>
<evidence type="ECO:0000256" key="2">
    <source>
        <dbReference type="ARBA" id="ARBA00009025"/>
    </source>
</evidence>
<dbReference type="RefSeq" id="WP_014681951.1">
    <property type="nucleotide sequence ID" value="NC_017770.1"/>
</dbReference>
<dbReference type="HOGENOM" id="CLU_007100_4_3_10"/>
<dbReference type="GO" id="GO:0042773">
    <property type="term" value="P:ATP synthesis coupled electron transport"/>
    <property type="evidence" value="ECO:0007669"/>
    <property type="project" value="InterPro"/>
</dbReference>
<dbReference type="AlphaFoldDB" id="H8KMD3"/>
<dbReference type="PANTHER" id="PTHR43507">
    <property type="entry name" value="NADH-UBIQUINONE OXIDOREDUCTASE CHAIN 4"/>
    <property type="match status" value="1"/>
</dbReference>
<dbReference type="NCBIfam" id="TIGR01972">
    <property type="entry name" value="NDH_I_M"/>
    <property type="match status" value="1"/>
</dbReference>
<evidence type="ECO:0000256" key="6">
    <source>
        <dbReference type="RuleBase" id="RU000320"/>
    </source>
</evidence>
<dbReference type="Pfam" id="PF00361">
    <property type="entry name" value="Proton_antipo_M"/>
    <property type="match status" value="1"/>
</dbReference>
<reference evidence="9" key="1">
    <citation type="submission" date="2012-02" db="EMBL/GenBank/DDBJ databases">
        <title>The complete genome of Solitalea canadensis DSM 3403.</title>
        <authorList>
            <consortium name="US DOE Joint Genome Institute (JGI-PGF)"/>
            <person name="Lucas S."/>
            <person name="Copeland A."/>
            <person name="Lapidus A."/>
            <person name="Glavina del Rio T."/>
            <person name="Dalin E."/>
            <person name="Tice H."/>
            <person name="Bruce D."/>
            <person name="Goodwin L."/>
            <person name="Pitluck S."/>
            <person name="Peters L."/>
            <person name="Ovchinnikova G."/>
            <person name="Lu M."/>
            <person name="Kyrpides N."/>
            <person name="Mavromatis K."/>
            <person name="Ivanova N."/>
            <person name="Brettin T."/>
            <person name="Detter J.C."/>
            <person name="Han C."/>
            <person name="Larimer F."/>
            <person name="Land M."/>
            <person name="Hauser L."/>
            <person name="Markowitz V."/>
            <person name="Cheng J.-F."/>
            <person name="Hugenholtz P."/>
            <person name="Woyke T."/>
            <person name="Wu D."/>
            <person name="Spring S."/>
            <person name="Schroeder M."/>
            <person name="Kopitz M."/>
            <person name="Brambilla E."/>
            <person name="Klenk H.-P."/>
            <person name="Eisen J.A."/>
        </authorList>
    </citation>
    <scope>NUCLEOTIDE SEQUENCE</scope>
    <source>
        <strain evidence="9">DSM 3403</strain>
    </source>
</reference>
<dbReference type="GO" id="GO:0012505">
    <property type="term" value="C:endomembrane system"/>
    <property type="evidence" value="ECO:0007669"/>
    <property type="project" value="UniProtKB-SubCell"/>
</dbReference>
<accession>H8KMD3</accession>
<dbReference type="GO" id="GO:0015990">
    <property type="term" value="P:electron transport coupled proton transport"/>
    <property type="evidence" value="ECO:0007669"/>
    <property type="project" value="TreeGrafter"/>
</dbReference>
<evidence type="ECO:0000256" key="7">
    <source>
        <dbReference type="SAM" id="Phobius"/>
    </source>
</evidence>
<feature type="transmembrane region" description="Helical" evidence="7">
    <location>
        <begin position="374"/>
        <end position="395"/>
    </location>
</feature>
<dbReference type="PANTHER" id="PTHR43507:SF1">
    <property type="entry name" value="NADH-UBIQUINONE OXIDOREDUCTASE CHAIN 4"/>
    <property type="match status" value="1"/>
</dbReference>
<keyword evidence="5 7" id="KW-0472">Membrane</keyword>
<feature type="transmembrane region" description="Helical" evidence="7">
    <location>
        <begin position="278"/>
        <end position="297"/>
    </location>
</feature>
<dbReference type="GO" id="GO:0048039">
    <property type="term" value="F:ubiquinone binding"/>
    <property type="evidence" value="ECO:0007669"/>
    <property type="project" value="TreeGrafter"/>
</dbReference>
<dbReference type="GO" id="GO:0016020">
    <property type="term" value="C:membrane"/>
    <property type="evidence" value="ECO:0007669"/>
    <property type="project" value="UniProtKB-SubCell"/>
</dbReference>
<feature type="transmembrane region" description="Helical" evidence="7">
    <location>
        <begin position="448"/>
        <end position="468"/>
    </location>
</feature>
<evidence type="ECO:0000313" key="10">
    <source>
        <dbReference type="Proteomes" id="UP000007590"/>
    </source>
</evidence>
<evidence type="ECO:0000256" key="1">
    <source>
        <dbReference type="ARBA" id="ARBA00004127"/>
    </source>
</evidence>
<dbReference type="Proteomes" id="UP000007590">
    <property type="component" value="Chromosome"/>
</dbReference>
<keyword evidence="4 7" id="KW-1133">Transmembrane helix</keyword>
<dbReference type="InterPro" id="IPR003918">
    <property type="entry name" value="NADH_UbQ_OxRdtase"/>
</dbReference>
<dbReference type="PRINTS" id="PR01437">
    <property type="entry name" value="NUOXDRDTASE4"/>
</dbReference>
<feature type="domain" description="NADH:quinone oxidoreductase/Mrp antiporter transmembrane" evidence="8">
    <location>
        <begin position="128"/>
        <end position="418"/>
    </location>
</feature>
<dbReference type="STRING" id="929556.Solca_3728"/>
<comment type="subcellular location">
    <subcellularLocation>
        <location evidence="1">Endomembrane system</location>
        <topology evidence="1">Multi-pass membrane protein</topology>
    </subcellularLocation>
    <subcellularLocation>
        <location evidence="6">Membrane</location>
        <topology evidence="6">Multi-pass membrane protein</topology>
    </subcellularLocation>
</comment>
<dbReference type="EMBL" id="CP003349">
    <property type="protein sequence ID" value="AFD08728.1"/>
    <property type="molecule type" value="Genomic_DNA"/>
</dbReference>
<feature type="transmembrane region" description="Helical" evidence="7">
    <location>
        <begin position="244"/>
        <end position="266"/>
    </location>
</feature>
<feature type="transmembrane region" description="Helical" evidence="7">
    <location>
        <begin position="163"/>
        <end position="183"/>
    </location>
</feature>
<evidence type="ECO:0000256" key="5">
    <source>
        <dbReference type="ARBA" id="ARBA00023136"/>
    </source>
</evidence>
<name>H8KMD3_SOLCM</name>
<dbReference type="InterPro" id="IPR001750">
    <property type="entry name" value="ND/Mrp_TM"/>
</dbReference>
<comment type="similarity">
    <text evidence="2">Belongs to the complex I subunit 4 family.</text>
</comment>
<proteinExistence type="inferred from homology"/>
<dbReference type="eggNOG" id="COG1008">
    <property type="taxonomic scope" value="Bacteria"/>
</dbReference>
<protein>
    <submittedName>
        <fullName evidence="9">Proton-translocating NADH-quinone oxidoreductase, chain M</fullName>
    </submittedName>
</protein>
<dbReference type="OrthoDB" id="9811718at2"/>